<accession>A0A9P6IRB5</accession>
<gene>
    <name evidence="2" type="ORF">BGZ65_011755</name>
</gene>
<feature type="compositionally biased region" description="Low complexity" evidence="1">
    <location>
        <begin position="20"/>
        <end position="30"/>
    </location>
</feature>
<comment type="caution">
    <text evidence="2">The sequence shown here is derived from an EMBL/GenBank/DDBJ whole genome shotgun (WGS) entry which is preliminary data.</text>
</comment>
<feature type="non-terminal residue" evidence="2">
    <location>
        <position position="138"/>
    </location>
</feature>
<protein>
    <submittedName>
        <fullName evidence="2">Uncharacterized protein</fullName>
    </submittedName>
</protein>
<dbReference type="EMBL" id="JAAAHW010008285">
    <property type="protein sequence ID" value="KAF9944657.1"/>
    <property type="molecule type" value="Genomic_DNA"/>
</dbReference>
<dbReference type="Proteomes" id="UP000749646">
    <property type="component" value="Unassembled WGS sequence"/>
</dbReference>
<proteinExistence type="predicted"/>
<keyword evidence="3" id="KW-1185">Reference proteome</keyword>
<sequence length="138" mass="16126">LVHRKKKKNEGEDIVSEGQPRPATTASSTARKARYITAAIPNREDCMRNSKYRDRCHSRFARSRQGMESIGSQRIPYMEQRPIWKDAAERKQDKRFNTSEGMLSVNNLEVQIIPIRHEDPAEAKDHQFNNMKESFQEH</sequence>
<evidence type="ECO:0000313" key="2">
    <source>
        <dbReference type="EMBL" id="KAF9944657.1"/>
    </source>
</evidence>
<organism evidence="2 3">
    <name type="scientific">Modicella reniformis</name>
    <dbReference type="NCBI Taxonomy" id="1440133"/>
    <lineage>
        <taxon>Eukaryota</taxon>
        <taxon>Fungi</taxon>
        <taxon>Fungi incertae sedis</taxon>
        <taxon>Mucoromycota</taxon>
        <taxon>Mortierellomycotina</taxon>
        <taxon>Mortierellomycetes</taxon>
        <taxon>Mortierellales</taxon>
        <taxon>Mortierellaceae</taxon>
        <taxon>Modicella</taxon>
    </lineage>
</organism>
<evidence type="ECO:0000256" key="1">
    <source>
        <dbReference type="SAM" id="MobiDB-lite"/>
    </source>
</evidence>
<reference evidence="2" key="1">
    <citation type="journal article" date="2020" name="Fungal Divers.">
        <title>Resolving the Mortierellaceae phylogeny through synthesis of multi-gene phylogenetics and phylogenomics.</title>
        <authorList>
            <person name="Vandepol N."/>
            <person name="Liber J."/>
            <person name="Desiro A."/>
            <person name="Na H."/>
            <person name="Kennedy M."/>
            <person name="Barry K."/>
            <person name="Grigoriev I.V."/>
            <person name="Miller A.N."/>
            <person name="O'Donnell K."/>
            <person name="Stajich J.E."/>
            <person name="Bonito G."/>
        </authorList>
    </citation>
    <scope>NUCLEOTIDE SEQUENCE</scope>
    <source>
        <strain evidence="2">MES-2147</strain>
    </source>
</reference>
<feature type="region of interest" description="Disordered" evidence="1">
    <location>
        <begin position="1"/>
        <end position="32"/>
    </location>
</feature>
<evidence type="ECO:0000313" key="3">
    <source>
        <dbReference type="Proteomes" id="UP000749646"/>
    </source>
</evidence>
<dbReference type="AlphaFoldDB" id="A0A9P6IRB5"/>
<feature type="non-terminal residue" evidence="2">
    <location>
        <position position="1"/>
    </location>
</feature>
<name>A0A9P6IRB5_9FUNG</name>